<dbReference type="Gene3D" id="3.40.50.1820">
    <property type="entry name" value="alpha/beta hydrolase"/>
    <property type="match status" value="1"/>
</dbReference>
<organism evidence="3 4">
    <name type="scientific">Actinacidiphila acidipaludis</name>
    <dbReference type="NCBI Taxonomy" id="2873382"/>
    <lineage>
        <taxon>Bacteria</taxon>
        <taxon>Bacillati</taxon>
        <taxon>Actinomycetota</taxon>
        <taxon>Actinomycetes</taxon>
        <taxon>Kitasatosporales</taxon>
        <taxon>Streptomycetaceae</taxon>
        <taxon>Actinacidiphila</taxon>
    </lineage>
</organism>
<dbReference type="EMBL" id="JAINZZ010000041">
    <property type="protein sequence ID" value="MBY8881082.1"/>
    <property type="molecule type" value="Genomic_DNA"/>
</dbReference>
<sequence>MPANDMSRPTVLLVHGAWHGAWCWDHLTPELERLGWQTATVELPSAAPDAGHHAGMYEDARAIGERLAALDGPVTVLAHSYGGIPATEAAASAANVTRLIYLSAFQLDKGDSLGSQSGGTLPTGLTGTLPPNPEPREYFYNGVPDEVAAWAAGRLVPQSIASFNEPLSAAAWQSVESRYIVCEQDNALPAGFQRMMAARSGRTYSLEAGHSPFLSMPSRLAEIVTADADAATS</sequence>
<evidence type="ECO:0000256" key="1">
    <source>
        <dbReference type="SAM" id="MobiDB-lite"/>
    </source>
</evidence>
<dbReference type="Pfam" id="PF12697">
    <property type="entry name" value="Abhydrolase_6"/>
    <property type="match status" value="1"/>
</dbReference>
<dbReference type="InterPro" id="IPR029058">
    <property type="entry name" value="AB_hydrolase_fold"/>
</dbReference>
<evidence type="ECO:0000313" key="4">
    <source>
        <dbReference type="Proteomes" id="UP000778578"/>
    </source>
</evidence>
<dbReference type="InterPro" id="IPR052897">
    <property type="entry name" value="Sec-Metab_Biosynth_Hydrolase"/>
</dbReference>
<dbReference type="PANTHER" id="PTHR37017">
    <property type="entry name" value="AB HYDROLASE-1 DOMAIN-CONTAINING PROTEIN-RELATED"/>
    <property type="match status" value="1"/>
</dbReference>
<dbReference type="InterPro" id="IPR000073">
    <property type="entry name" value="AB_hydrolase_1"/>
</dbReference>
<accession>A0ABS7QD74</accession>
<feature type="domain" description="AB hydrolase-1" evidence="2">
    <location>
        <begin position="11"/>
        <end position="222"/>
    </location>
</feature>
<evidence type="ECO:0000313" key="3">
    <source>
        <dbReference type="EMBL" id="MBY8881082.1"/>
    </source>
</evidence>
<reference evidence="3 4" key="1">
    <citation type="submission" date="2021-08" db="EMBL/GenBank/DDBJ databases">
        <title>WGS of actinomycetes from Thailand.</title>
        <authorList>
            <person name="Thawai C."/>
        </authorList>
    </citation>
    <scope>NUCLEOTIDE SEQUENCE [LARGE SCALE GENOMIC DNA]</scope>
    <source>
        <strain evidence="3 4">PLK6-54</strain>
    </source>
</reference>
<feature type="region of interest" description="Disordered" evidence="1">
    <location>
        <begin position="113"/>
        <end position="132"/>
    </location>
</feature>
<proteinExistence type="predicted"/>
<keyword evidence="3" id="KW-0378">Hydrolase</keyword>
<name>A0ABS7QD74_9ACTN</name>
<dbReference type="Proteomes" id="UP000778578">
    <property type="component" value="Unassembled WGS sequence"/>
</dbReference>
<dbReference type="GO" id="GO:0016787">
    <property type="term" value="F:hydrolase activity"/>
    <property type="evidence" value="ECO:0007669"/>
    <property type="project" value="UniProtKB-KW"/>
</dbReference>
<comment type="caution">
    <text evidence="3">The sequence shown here is derived from an EMBL/GenBank/DDBJ whole genome shotgun (WGS) entry which is preliminary data.</text>
</comment>
<protein>
    <submittedName>
        <fullName evidence="3">Alpha/beta hydrolase</fullName>
    </submittedName>
</protein>
<keyword evidence="4" id="KW-1185">Reference proteome</keyword>
<feature type="compositionally biased region" description="Low complexity" evidence="1">
    <location>
        <begin position="113"/>
        <end position="129"/>
    </location>
</feature>
<gene>
    <name evidence="3" type="ORF">K7862_26085</name>
</gene>
<evidence type="ECO:0000259" key="2">
    <source>
        <dbReference type="Pfam" id="PF12697"/>
    </source>
</evidence>
<dbReference type="RefSeq" id="WP_222966774.1">
    <property type="nucleotide sequence ID" value="NZ_JAINZZ010000041.1"/>
</dbReference>
<dbReference type="PANTHER" id="PTHR37017:SF11">
    <property type="entry name" value="ESTERASE_LIPASE_THIOESTERASE DOMAIN-CONTAINING PROTEIN"/>
    <property type="match status" value="1"/>
</dbReference>
<dbReference type="SUPFAM" id="SSF53474">
    <property type="entry name" value="alpha/beta-Hydrolases"/>
    <property type="match status" value="1"/>
</dbReference>